<name>A0A381Q9S0_9ZZZZ</name>
<proteinExistence type="predicted"/>
<dbReference type="InterPro" id="IPR021314">
    <property type="entry name" value="DUF2911"/>
</dbReference>
<dbReference type="Pfam" id="PF11138">
    <property type="entry name" value="DUF2911"/>
    <property type="match status" value="1"/>
</dbReference>
<dbReference type="AlphaFoldDB" id="A0A381Q9S0"/>
<sequence>VEIGSPQYLMPAPSCGITLNARPIARVLAVNQSHGRWVGDTNMRRVFLILTIVTLTTTVGAGAGSSQLTNPAPQASQHGVVAQTVNRVVITLEYDRPVARGRELFGNLVEYDAIWTPGANRSTWIDFSEPVELEGHPLDAGRYGIWMVPKENEPWELIVVSDWDRDHALYPFGAEVFRANVSPETGAHMEVLAYYFPVVGPYEATLRLHWGSTIIPLRIEVGG</sequence>
<reference evidence="1" key="1">
    <citation type="submission" date="2018-05" db="EMBL/GenBank/DDBJ databases">
        <authorList>
            <person name="Lanie J.A."/>
            <person name="Ng W.-L."/>
            <person name="Kazmierczak K.M."/>
            <person name="Andrzejewski T.M."/>
            <person name="Davidsen T.M."/>
            <person name="Wayne K.J."/>
            <person name="Tettelin H."/>
            <person name="Glass J.I."/>
            <person name="Rusch D."/>
            <person name="Podicherti R."/>
            <person name="Tsui H.-C.T."/>
            <person name="Winkler M.E."/>
        </authorList>
    </citation>
    <scope>NUCLEOTIDE SEQUENCE</scope>
</reference>
<protein>
    <recommendedName>
        <fullName evidence="2">DUF2911 domain-containing protein</fullName>
    </recommendedName>
</protein>
<accession>A0A381Q9S0</accession>
<feature type="non-terminal residue" evidence="1">
    <location>
        <position position="1"/>
    </location>
</feature>
<dbReference type="EMBL" id="UINC01001264">
    <property type="protein sequence ID" value="SUZ76071.1"/>
    <property type="molecule type" value="Genomic_DNA"/>
</dbReference>
<evidence type="ECO:0000313" key="1">
    <source>
        <dbReference type="EMBL" id="SUZ76071.1"/>
    </source>
</evidence>
<gene>
    <name evidence="1" type="ORF">METZ01_LOCUS28925</name>
</gene>
<organism evidence="1">
    <name type="scientific">marine metagenome</name>
    <dbReference type="NCBI Taxonomy" id="408172"/>
    <lineage>
        <taxon>unclassified sequences</taxon>
        <taxon>metagenomes</taxon>
        <taxon>ecological metagenomes</taxon>
    </lineage>
</organism>
<evidence type="ECO:0008006" key="2">
    <source>
        <dbReference type="Google" id="ProtNLM"/>
    </source>
</evidence>